<comment type="function">
    <text evidence="6">Binds to 23S rRNA. One of the proteins that surrounds the polypeptide exit tunnel on the outside of the ribosome.</text>
</comment>
<keyword evidence="3 6" id="KW-0694">RNA-binding</keyword>
<dbReference type="GO" id="GO:0003735">
    <property type="term" value="F:structural constituent of ribosome"/>
    <property type="evidence" value="ECO:0007669"/>
    <property type="project" value="UniProtKB-UniRule"/>
</dbReference>
<name>A0A8T5GF43_9ARCH</name>
<dbReference type="InterPro" id="IPR012678">
    <property type="entry name" value="Ribosomal_uL23/eL15/eS24_sf"/>
</dbReference>
<evidence type="ECO:0000256" key="4">
    <source>
        <dbReference type="ARBA" id="ARBA00022980"/>
    </source>
</evidence>
<organism evidence="8 9">
    <name type="scientific">Candidatus Iainarchaeum sp</name>
    <dbReference type="NCBI Taxonomy" id="3101447"/>
    <lineage>
        <taxon>Archaea</taxon>
        <taxon>Candidatus Iainarchaeota</taxon>
        <taxon>Candidatus Iainarchaeia</taxon>
        <taxon>Candidatus Iainarchaeales</taxon>
        <taxon>Candidatus Iainarchaeaceae</taxon>
        <taxon>Candidatus Iainarchaeum</taxon>
    </lineage>
</organism>
<dbReference type="PANTHER" id="PTHR11620">
    <property type="entry name" value="60S RIBOSOMAL PROTEIN L23A"/>
    <property type="match status" value="1"/>
</dbReference>
<comment type="caution">
    <text evidence="8">The sequence shown here is derived from an EMBL/GenBank/DDBJ whole genome shotgun (WGS) entry which is preliminary data.</text>
</comment>
<evidence type="ECO:0000256" key="1">
    <source>
        <dbReference type="ARBA" id="ARBA00006700"/>
    </source>
</evidence>
<reference evidence="8" key="1">
    <citation type="journal article" date="2021" name="ISME J.">
        <title>Mercury methylation by metabolically versatile and cosmopolitan marine bacteria.</title>
        <authorList>
            <person name="Lin H."/>
            <person name="Ascher D.B."/>
            <person name="Myung Y."/>
            <person name="Lamborg C.H."/>
            <person name="Hallam S.J."/>
            <person name="Gionfriddo C.M."/>
            <person name="Holt K.E."/>
            <person name="Moreau J.W."/>
        </authorList>
    </citation>
    <scope>NUCLEOTIDE SEQUENCE</scope>
    <source>
        <strain evidence="8">SI075_bin30</strain>
    </source>
</reference>
<proteinExistence type="inferred from homology"/>
<dbReference type="GO" id="GO:0005840">
    <property type="term" value="C:ribosome"/>
    <property type="evidence" value="ECO:0007669"/>
    <property type="project" value="UniProtKB-UniRule"/>
</dbReference>
<dbReference type="GO" id="GO:0006412">
    <property type="term" value="P:translation"/>
    <property type="evidence" value="ECO:0007669"/>
    <property type="project" value="UniProtKB-UniRule"/>
</dbReference>
<comment type="subunit">
    <text evidence="6">Part of the 50S ribosomal subunit. Contacts protein L29.</text>
</comment>
<evidence type="ECO:0000256" key="5">
    <source>
        <dbReference type="ARBA" id="ARBA00023274"/>
    </source>
</evidence>
<dbReference type="SUPFAM" id="SSF54189">
    <property type="entry name" value="Ribosomal proteins S24e, L23 and L15e"/>
    <property type="match status" value="1"/>
</dbReference>
<dbReference type="InterPro" id="IPR019985">
    <property type="entry name" value="Ribosomal_uL23"/>
</dbReference>
<feature type="region of interest" description="Disordered" evidence="7">
    <location>
        <begin position="1"/>
        <end position="22"/>
    </location>
</feature>
<evidence type="ECO:0000256" key="7">
    <source>
        <dbReference type="SAM" id="MobiDB-lite"/>
    </source>
</evidence>
<dbReference type="AlphaFoldDB" id="A0A8T5GF43"/>
<keyword evidence="5 6" id="KW-0687">Ribonucleoprotein</keyword>
<accession>A0A8T5GF43</accession>
<dbReference type="Pfam" id="PF00276">
    <property type="entry name" value="Ribosomal_L23"/>
    <property type="match status" value="1"/>
</dbReference>
<protein>
    <recommendedName>
        <fullName evidence="6">Large ribosomal subunit protein uL23</fullName>
    </recommendedName>
</protein>
<evidence type="ECO:0000256" key="3">
    <source>
        <dbReference type="ARBA" id="ARBA00022884"/>
    </source>
</evidence>
<dbReference type="InterPro" id="IPR012677">
    <property type="entry name" value="Nucleotide-bd_a/b_plait_sf"/>
</dbReference>
<dbReference type="NCBIfam" id="TIGR03636">
    <property type="entry name" value="uL23_arch"/>
    <property type="match status" value="1"/>
</dbReference>
<evidence type="ECO:0000256" key="2">
    <source>
        <dbReference type="ARBA" id="ARBA00022730"/>
    </source>
</evidence>
<sequence length="123" mass="14029">MVKLNEDEKRQAKQETEAKHEAEKVVEEVKPIKTNATLEDLEIVFFPLVTEKSVNMIEAENKLTFIVADSANKQDVKRVIQKAYEVKVEKVNIIRDRKGRKKAIVKLGKENKAQDLATKLGVL</sequence>
<keyword evidence="2 6" id="KW-0699">rRNA-binding</keyword>
<dbReference type="GO" id="GO:0019843">
    <property type="term" value="F:rRNA binding"/>
    <property type="evidence" value="ECO:0007669"/>
    <property type="project" value="UniProtKB-UniRule"/>
</dbReference>
<dbReference type="InterPro" id="IPR013025">
    <property type="entry name" value="Ribosomal_uL23-like"/>
</dbReference>
<comment type="similarity">
    <text evidence="1 6">Belongs to the universal ribosomal protein uL23 family.</text>
</comment>
<dbReference type="FunFam" id="3.30.70.330:FF:000532">
    <property type="entry name" value="50S ribosomal protein L23"/>
    <property type="match status" value="1"/>
</dbReference>
<dbReference type="GO" id="GO:1990904">
    <property type="term" value="C:ribonucleoprotein complex"/>
    <property type="evidence" value="ECO:0007669"/>
    <property type="project" value="UniProtKB-KW"/>
</dbReference>
<evidence type="ECO:0000313" key="9">
    <source>
        <dbReference type="Proteomes" id="UP000722459"/>
    </source>
</evidence>
<evidence type="ECO:0000256" key="6">
    <source>
        <dbReference type="HAMAP-Rule" id="MF_01369"/>
    </source>
</evidence>
<dbReference type="Gene3D" id="3.30.70.330">
    <property type="match status" value="1"/>
</dbReference>
<gene>
    <name evidence="6" type="primary">rpl23</name>
    <name evidence="8" type="ORF">HON47_03605</name>
</gene>
<dbReference type="NCBIfam" id="NF011118">
    <property type="entry name" value="PRK14548.1"/>
    <property type="match status" value="1"/>
</dbReference>
<dbReference type="EMBL" id="JABJNZ010000046">
    <property type="protein sequence ID" value="MBT4870633.1"/>
    <property type="molecule type" value="Genomic_DNA"/>
</dbReference>
<keyword evidence="4 6" id="KW-0689">Ribosomal protein</keyword>
<dbReference type="Proteomes" id="UP000722459">
    <property type="component" value="Unassembled WGS sequence"/>
</dbReference>
<evidence type="ECO:0000313" key="8">
    <source>
        <dbReference type="EMBL" id="MBT4870633.1"/>
    </source>
</evidence>
<dbReference type="HAMAP" id="MF_01369_A">
    <property type="entry name" value="Ribosomal_uL23_A"/>
    <property type="match status" value="1"/>
</dbReference>